<keyword evidence="4" id="KW-1185">Reference proteome</keyword>
<dbReference type="eggNOG" id="ENOG502QS0H">
    <property type="taxonomic scope" value="Eukaryota"/>
</dbReference>
<name>A0A067GZG2_CITSI</name>
<dbReference type="InterPro" id="IPR001810">
    <property type="entry name" value="F-box_dom"/>
</dbReference>
<sequence>MKMEVDWTELPAELIEAISKKLKFYSDYIRFQRVCRNWRLSIPKTPNHLPPQLPWLMLPQSQSQSQSQTHCAFFNLSANKVHLLNLPEASLRSRHCGSSHGWVIILDETPAILLLNPLTRVKIHLPPLSSFLNVVSFSYFDIGREYTVASYLPAGAGDRYNCSLRQMRDSFIKKIVLSSSPVDKDYNFFAVAILNQTADLAYCRNGDQCWTLIEGMQSYSEDVIYHKGSFYAVDKAGLITVCDVAGDKDKPRVSIIQTPPQFGGDMQYLVGSEDELLLVTRYLDLEFDFEPHQPQLVYRTTRFEVFKLNWCGPQWERMRSLGDTALFIGQNSSLALSASDFPGCRADCIYYTDDYSESNYDDVYGEHDLGIFKLEDGSIEPLPCYPRYSHFRLRWPPPLWVIPNPC</sequence>
<dbReference type="STRING" id="2711.A0A067GZG2"/>
<dbReference type="InterPro" id="IPR005174">
    <property type="entry name" value="KIB1-4_b-propeller"/>
</dbReference>
<dbReference type="Pfam" id="PF03478">
    <property type="entry name" value="Beta-prop_KIB1-4"/>
    <property type="match status" value="1"/>
</dbReference>
<organism evidence="3 4">
    <name type="scientific">Citrus sinensis</name>
    <name type="common">Sweet orange</name>
    <name type="synonym">Citrus aurantium var. sinensis</name>
    <dbReference type="NCBI Taxonomy" id="2711"/>
    <lineage>
        <taxon>Eukaryota</taxon>
        <taxon>Viridiplantae</taxon>
        <taxon>Streptophyta</taxon>
        <taxon>Embryophyta</taxon>
        <taxon>Tracheophyta</taxon>
        <taxon>Spermatophyta</taxon>
        <taxon>Magnoliopsida</taxon>
        <taxon>eudicotyledons</taxon>
        <taxon>Gunneridae</taxon>
        <taxon>Pentapetalae</taxon>
        <taxon>rosids</taxon>
        <taxon>malvids</taxon>
        <taxon>Sapindales</taxon>
        <taxon>Rutaceae</taxon>
        <taxon>Aurantioideae</taxon>
        <taxon>Citrus</taxon>
    </lineage>
</organism>
<gene>
    <name evidence="3" type="ORF">CISIN_1g015444mg</name>
</gene>
<dbReference type="AlphaFoldDB" id="A0A067GZG2"/>
<dbReference type="Pfam" id="PF00646">
    <property type="entry name" value="F-box"/>
    <property type="match status" value="1"/>
</dbReference>
<evidence type="ECO:0000313" key="3">
    <source>
        <dbReference type="EMBL" id="KDO84994.1"/>
    </source>
</evidence>
<evidence type="ECO:0000259" key="1">
    <source>
        <dbReference type="Pfam" id="PF00646"/>
    </source>
</evidence>
<protein>
    <recommendedName>
        <fullName evidence="5">F-box domain-containing protein</fullName>
    </recommendedName>
</protein>
<dbReference type="EMBL" id="KK784874">
    <property type="protein sequence ID" value="KDO84994.1"/>
    <property type="molecule type" value="Genomic_DNA"/>
</dbReference>
<dbReference type="PANTHER" id="PTHR44259:SF114">
    <property type="entry name" value="OS06G0707300 PROTEIN"/>
    <property type="match status" value="1"/>
</dbReference>
<feature type="domain" description="F-box" evidence="1">
    <location>
        <begin position="7"/>
        <end position="40"/>
    </location>
</feature>
<dbReference type="Proteomes" id="UP000027120">
    <property type="component" value="Unassembled WGS sequence"/>
</dbReference>
<dbReference type="PaxDb" id="2711-XP_006473738.1"/>
<dbReference type="Gene3D" id="1.20.1280.50">
    <property type="match status" value="1"/>
</dbReference>
<dbReference type="InterPro" id="IPR050942">
    <property type="entry name" value="F-box_BR-signaling"/>
</dbReference>
<dbReference type="PANTHER" id="PTHR44259">
    <property type="entry name" value="OS07G0183000 PROTEIN-RELATED"/>
    <property type="match status" value="1"/>
</dbReference>
<feature type="domain" description="KIB1-4 beta-propeller" evidence="2">
    <location>
        <begin position="73"/>
        <end position="372"/>
    </location>
</feature>
<reference evidence="3 4" key="1">
    <citation type="submission" date="2014-04" db="EMBL/GenBank/DDBJ databases">
        <authorList>
            <consortium name="International Citrus Genome Consortium"/>
            <person name="Gmitter F."/>
            <person name="Chen C."/>
            <person name="Farmerie W."/>
            <person name="Harkins T."/>
            <person name="Desany B."/>
            <person name="Mohiuddin M."/>
            <person name="Kodira C."/>
            <person name="Borodovsky M."/>
            <person name="Lomsadze A."/>
            <person name="Burns P."/>
            <person name="Jenkins J."/>
            <person name="Prochnik S."/>
            <person name="Shu S."/>
            <person name="Chapman J."/>
            <person name="Pitluck S."/>
            <person name="Schmutz J."/>
            <person name="Rokhsar D."/>
        </authorList>
    </citation>
    <scope>NUCLEOTIDE SEQUENCE</scope>
</reference>
<evidence type="ECO:0008006" key="5">
    <source>
        <dbReference type="Google" id="ProtNLM"/>
    </source>
</evidence>
<proteinExistence type="predicted"/>
<accession>A0A067GZG2</accession>
<evidence type="ECO:0000313" key="4">
    <source>
        <dbReference type="Proteomes" id="UP000027120"/>
    </source>
</evidence>
<evidence type="ECO:0000259" key="2">
    <source>
        <dbReference type="Pfam" id="PF03478"/>
    </source>
</evidence>